<proteinExistence type="predicted"/>
<reference evidence="1 2" key="1">
    <citation type="submission" date="2020-02" db="EMBL/GenBank/DDBJ databases">
        <title>Draft genome sequence of Haematococcus lacustris strain NIES-144.</title>
        <authorList>
            <person name="Morimoto D."/>
            <person name="Nakagawa S."/>
            <person name="Yoshida T."/>
            <person name="Sawayama S."/>
        </authorList>
    </citation>
    <scope>NUCLEOTIDE SEQUENCE [LARGE SCALE GENOMIC DNA]</scope>
    <source>
        <strain evidence="1 2">NIES-144</strain>
    </source>
</reference>
<keyword evidence="2" id="KW-1185">Reference proteome</keyword>
<evidence type="ECO:0000313" key="1">
    <source>
        <dbReference type="EMBL" id="GFH06119.1"/>
    </source>
</evidence>
<comment type="caution">
    <text evidence="1">The sequence shown here is derived from an EMBL/GenBank/DDBJ whole genome shotgun (WGS) entry which is preliminary data.</text>
</comment>
<gene>
    <name evidence="1" type="ORF">HaLaN_00696</name>
</gene>
<dbReference type="AlphaFoldDB" id="A0A699YJK3"/>
<dbReference type="EMBL" id="BLLF01000023">
    <property type="protein sequence ID" value="GFH06119.1"/>
    <property type="molecule type" value="Genomic_DNA"/>
</dbReference>
<protein>
    <submittedName>
        <fullName evidence="1">Uncharacterized protein</fullName>
    </submittedName>
</protein>
<name>A0A699YJK3_HAELA</name>
<organism evidence="1 2">
    <name type="scientific">Haematococcus lacustris</name>
    <name type="common">Green alga</name>
    <name type="synonym">Haematococcus pluvialis</name>
    <dbReference type="NCBI Taxonomy" id="44745"/>
    <lineage>
        <taxon>Eukaryota</taxon>
        <taxon>Viridiplantae</taxon>
        <taxon>Chlorophyta</taxon>
        <taxon>core chlorophytes</taxon>
        <taxon>Chlorophyceae</taxon>
        <taxon>CS clade</taxon>
        <taxon>Chlamydomonadales</taxon>
        <taxon>Haematococcaceae</taxon>
        <taxon>Haematococcus</taxon>
    </lineage>
</organism>
<evidence type="ECO:0000313" key="2">
    <source>
        <dbReference type="Proteomes" id="UP000485058"/>
    </source>
</evidence>
<sequence length="86" mass="9266">MTGCPRAGRVCTGLLSIGGALMVGPATMHRPWPRKECHRYGVGSHQGCDRGCYIMLLSEITHGPTCCSLLNKFYWAGQTGVLVVAE</sequence>
<dbReference type="Proteomes" id="UP000485058">
    <property type="component" value="Unassembled WGS sequence"/>
</dbReference>
<accession>A0A699YJK3</accession>